<dbReference type="CDD" id="cd06170">
    <property type="entry name" value="LuxR_C_like"/>
    <property type="match status" value="1"/>
</dbReference>
<dbReference type="Proteomes" id="UP001139179">
    <property type="component" value="Unassembled WGS sequence"/>
</dbReference>
<proteinExistence type="predicted"/>
<dbReference type="SUPFAM" id="SSF48452">
    <property type="entry name" value="TPR-like"/>
    <property type="match status" value="1"/>
</dbReference>
<dbReference type="Pfam" id="PF00196">
    <property type="entry name" value="GerE"/>
    <property type="match status" value="1"/>
</dbReference>
<keyword evidence="6" id="KW-1185">Reference proteome</keyword>
<dbReference type="Gene3D" id="3.40.50.300">
    <property type="entry name" value="P-loop containing nucleotide triphosphate hydrolases"/>
    <property type="match status" value="1"/>
</dbReference>
<dbReference type="AlphaFoldDB" id="A0A9X2DV81"/>
<accession>A0A9X2DV81</accession>
<evidence type="ECO:0000256" key="3">
    <source>
        <dbReference type="ARBA" id="ARBA00023163"/>
    </source>
</evidence>
<keyword evidence="2" id="KW-0238">DNA-binding</keyword>
<dbReference type="RefSeq" id="WP_251224673.1">
    <property type="nucleotide sequence ID" value="NZ_JAMBOL010000025.1"/>
</dbReference>
<dbReference type="SMART" id="SM00421">
    <property type="entry name" value="HTH_LUXR"/>
    <property type="match status" value="1"/>
</dbReference>
<reference evidence="5" key="1">
    <citation type="submission" date="2022-05" db="EMBL/GenBank/DDBJ databases">
        <title>Comparative Genomics of Spacecraft Associated Microbes.</title>
        <authorList>
            <person name="Tran M.T."/>
            <person name="Wright A."/>
            <person name="Seuylemezian A."/>
            <person name="Eisen J."/>
            <person name="Coil D."/>
        </authorList>
    </citation>
    <scope>NUCLEOTIDE SEQUENCE</scope>
    <source>
        <strain evidence="5">214.1.1</strain>
    </source>
</reference>
<dbReference type="SUPFAM" id="SSF46894">
    <property type="entry name" value="C-terminal effector domain of the bipartite response regulators"/>
    <property type="match status" value="1"/>
</dbReference>
<evidence type="ECO:0000259" key="4">
    <source>
        <dbReference type="PROSITE" id="PS50043"/>
    </source>
</evidence>
<dbReference type="Pfam" id="PF25873">
    <property type="entry name" value="WHD_MalT"/>
    <property type="match status" value="1"/>
</dbReference>
<sequence>MKDALISTKLFIPSCPPNAVSRLHLIERLNKGLHRKLTLISASAGCGKTTLASEWLSQCGRPAAWLSLDKEDCDPKRFITYLIAALQTIKEKTGDQLMKLLQTPQSPSTEFLLTSLLHDIGKMESPFLLVLDDYHLVAAGSVNQILLFLLTHLPSNMHVVLLTREDPPFPLARLRARDHVTELRGSDLRFTKNESFQFFADAMDIDLSLEESALLESRTEGWIAGMQLAAISLRDAENKTDFINSFTGTHSFIFDYLVEEVWQQLPESMQHFLLRTSILERFCASLCDAVLDARTFFPNEKCSEEMLQQMTRLNLFVIPLDDEKCWYRYHHLFADLLRKKFAAAKGAEAEQSCLHKRASIWFEQHDLELEAFQHAAAANDIERASRLMDGGGMPLHFRGAVTPVLNWLESLPAAVLVERPALMVAHASALLFISQLTGIEKKLQVAEAALLDAEQNAANRNLLGHIAVIRATAAVSLHQAETIVHQSEQALRYLRPDNVPVRTAASWTLGYAYQLQGKRLAASRAYTEAISSSKKLGHSMITLMATIGLGNVQESEMLLEPAARTYQNALELAGQPSLPAACEAHLGLARIFYEWNDVNTSIQHGKRGAQLARQVENSDRAAACELFLIQLQLTGGDTIGASARLAELEQIARQEQYDKLQPAIVALRGRILLLHGELPAALQLADSIDHSLLQARVSLASGDTHTALKTLTAWRRYVVENEWQDEQLKAEILQSLIFHARGEQKQALQTLKHALRIAEPHGFVRLFLDEGLPIVNLLAEAAAQGLLTPYGQRLLLLGRAEQRTSENSGAKAVPLPDPLTAREVEVLQLIAKGLSNRQICDRLFLALSTVKGYNRNIFDKLHVQRRTEAVARARDLGLM</sequence>
<dbReference type="PRINTS" id="PR00038">
    <property type="entry name" value="HTHLUXR"/>
</dbReference>
<keyword evidence="3" id="KW-0804">Transcription</keyword>
<dbReference type="SUPFAM" id="SSF52540">
    <property type="entry name" value="P-loop containing nucleoside triphosphate hydrolases"/>
    <property type="match status" value="1"/>
</dbReference>
<dbReference type="Gene3D" id="1.25.40.10">
    <property type="entry name" value="Tetratricopeptide repeat domain"/>
    <property type="match status" value="1"/>
</dbReference>
<keyword evidence="1" id="KW-0805">Transcription regulation</keyword>
<dbReference type="InterPro" id="IPR059106">
    <property type="entry name" value="WHD_MalT"/>
</dbReference>
<dbReference type="PANTHER" id="PTHR44688">
    <property type="entry name" value="DNA-BINDING TRANSCRIPTIONAL ACTIVATOR DEVR_DOSR"/>
    <property type="match status" value="1"/>
</dbReference>
<gene>
    <name evidence="5" type="ORF">M3202_18215</name>
</gene>
<comment type="caution">
    <text evidence="5">The sequence shown here is derived from an EMBL/GenBank/DDBJ whole genome shotgun (WGS) entry which is preliminary data.</text>
</comment>
<dbReference type="EMBL" id="JAMBOL010000025">
    <property type="protein sequence ID" value="MCM3715990.1"/>
    <property type="molecule type" value="Genomic_DNA"/>
</dbReference>
<dbReference type="InterPro" id="IPR000792">
    <property type="entry name" value="Tscrpt_reg_LuxR_C"/>
</dbReference>
<dbReference type="PROSITE" id="PS50043">
    <property type="entry name" value="HTH_LUXR_2"/>
    <property type="match status" value="1"/>
</dbReference>
<name>A0A9X2DV81_9BACI</name>
<feature type="domain" description="HTH luxR-type" evidence="4">
    <location>
        <begin position="812"/>
        <end position="877"/>
    </location>
</feature>
<dbReference type="Gene3D" id="1.10.10.10">
    <property type="entry name" value="Winged helix-like DNA-binding domain superfamily/Winged helix DNA-binding domain"/>
    <property type="match status" value="1"/>
</dbReference>
<evidence type="ECO:0000256" key="2">
    <source>
        <dbReference type="ARBA" id="ARBA00023125"/>
    </source>
</evidence>
<protein>
    <submittedName>
        <fullName evidence="5">LuxR C-terminal-related transcriptional regulator</fullName>
    </submittedName>
</protein>
<dbReference type="GO" id="GO:0003677">
    <property type="term" value="F:DNA binding"/>
    <property type="evidence" value="ECO:0007669"/>
    <property type="project" value="UniProtKB-KW"/>
</dbReference>
<evidence type="ECO:0000256" key="1">
    <source>
        <dbReference type="ARBA" id="ARBA00023015"/>
    </source>
</evidence>
<dbReference type="InterPro" id="IPR027417">
    <property type="entry name" value="P-loop_NTPase"/>
</dbReference>
<dbReference type="InterPro" id="IPR041617">
    <property type="entry name" value="TPR_MalT"/>
</dbReference>
<evidence type="ECO:0000313" key="6">
    <source>
        <dbReference type="Proteomes" id="UP001139179"/>
    </source>
</evidence>
<dbReference type="Pfam" id="PF17874">
    <property type="entry name" value="TPR_MalT"/>
    <property type="match status" value="1"/>
</dbReference>
<organism evidence="5 6">
    <name type="scientific">Halalkalibacter oceani</name>
    <dbReference type="NCBI Taxonomy" id="1653776"/>
    <lineage>
        <taxon>Bacteria</taxon>
        <taxon>Bacillati</taxon>
        <taxon>Bacillota</taxon>
        <taxon>Bacilli</taxon>
        <taxon>Bacillales</taxon>
        <taxon>Bacillaceae</taxon>
        <taxon>Halalkalibacter</taxon>
    </lineage>
</organism>
<dbReference type="InterPro" id="IPR016032">
    <property type="entry name" value="Sig_transdc_resp-reg_C-effctor"/>
</dbReference>
<dbReference type="InterPro" id="IPR036388">
    <property type="entry name" value="WH-like_DNA-bd_sf"/>
</dbReference>
<dbReference type="InterPro" id="IPR011990">
    <property type="entry name" value="TPR-like_helical_dom_sf"/>
</dbReference>
<dbReference type="PANTHER" id="PTHR44688:SF16">
    <property type="entry name" value="DNA-BINDING TRANSCRIPTIONAL ACTIVATOR DEVR_DOSR"/>
    <property type="match status" value="1"/>
</dbReference>
<dbReference type="GO" id="GO:0006355">
    <property type="term" value="P:regulation of DNA-templated transcription"/>
    <property type="evidence" value="ECO:0007669"/>
    <property type="project" value="InterPro"/>
</dbReference>
<evidence type="ECO:0000313" key="5">
    <source>
        <dbReference type="EMBL" id="MCM3715990.1"/>
    </source>
</evidence>